<dbReference type="Gene3D" id="3.10.129.110">
    <property type="entry name" value="Polyketide synthase dehydratase"/>
    <property type="match status" value="1"/>
</dbReference>
<feature type="region of interest" description="N-terminal hotdog fold" evidence="1">
    <location>
        <begin position="1"/>
        <end position="54"/>
    </location>
</feature>
<evidence type="ECO:0000259" key="3">
    <source>
        <dbReference type="PROSITE" id="PS52019"/>
    </source>
</evidence>
<dbReference type="EMBL" id="BJHY01000001">
    <property type="protein sequence ID" value="GDY71500.1"/>
    <property type="molecule type" value="Genomic_DNA"/>
</dbReference>
<dbReference type="PROSITE" id="PS52019">
    <property type="entry name" value="PKS_MFAS_DH"/>
    <property type="match status" value="1"/>
</dbReference>
<gene>
    <name evidence="4" type="ORF">SAV31267_009850</name>
</gene>
<evidence type="ECO:0000313" key="5">
    <source>
        <dbReference type="Proteomes" id="UP000299211"/>
    </source>
</evidence>
<sequence length="181" mass="18836">MVWGRAIELPEGELALYTAFRPGADELTFEVYSEAGEGRVTHVRGSVVAAAGPNLAPVDLDGLRDRLTPVRDRAAAYADYQAAGFGYGPSFQVVDEIRSGPREALLRLSGDGSQTAAEVPPALLDGALRACHWAGRTAAPGPANWPSPSASARSRCSARCPPSATCTPGSSARRPESAAST</sequence>
<dbReference type="Proteomes" id="UP000299211">
    <property type="component" value="Unassembled WGS sequence"/>
</dbReference>
<evidence type="ECO:0000256" key="2">
    <source>
        <dbReference type="SAM" id="MobiDB-lite"/>
    </source>
</evidence>
<dbReference type="AlphaFoldDB" id="A0A4D4MHL6"/>
<comment type="caution">
    <text evidence="1">Lacks conserved residue(s) required for the propagation of feature annotation.</text>
</comment>
<feature type="region of interest" description="Disordered" evidence="2">
    <location>
        <begin position="139"/>
        <end position="181"/>
    </location>
</feature>
<evidence type="ECO:0000313" key="4">
    <source>
        <dbReference type="EMBL" id="GDY71500.1"/>
    </source>
</evidence>
<dbReference type="InterPro" id="IPR042104">
    <property type="entry name" value="PKS_dehydratase_sf"/>
</dbReference>
<dbReference type="Pfam" id="PF14765">
    <property type="entry name" value="PS-DH"/>
    <property type="match status" value="1"/>
</dbReference>
<evidence type="ECO:0000256" key="1">
    <source>
        <dbReference type="PROSITE-ProRule" id="PRU01363"/>
    </source>
</evidence>
<feature type="domain" description="PKS/mFAS DH" evidence="3">
    <location>
        <begin position="1"/>
        <end position="181"/>
    </location>
</feature>
<organism evidence="4 5">
    <name type="scientific">Streptomyces avermitilis</name>
    <dbReference type="NCBI Taxonomy" id="33903"/>
    <lineage>
        <taxon>Bacteria</taxon>
        <taxon>Bacillati</taxon>
        <taxon>Actinomycetota</taxon>
        <taxon>Actinomycetes</taxon>
        <taxon>Kitasatosporales</taxon>
        <taxon>Streptomycetaceae</taxon>
        <taxon>Streptomyces</taxon>
    </lineage>
</organism>
<dbReference type="InterPro" id="IPR049551">
    <property type="entry name" value="PKS_DH_C"/>
</dbReference>
<protein>
    <recommendedName>
        <fullName evidence="3">PKS/mFAS DH domain-containing protein</fullName>
    </recommendedName>
</protein>
<dbReference type="InterPro" id="IPR049900">
    <property type="entry name" value="PKS_mFAS_DH"/>
</dbReference>
<name>A0A4D4MHL6_STRAX</name>
<accession>A0A4D4MHL6</accession>
<feature type="compositionally biased region" description="Low complexity" evidence="2">
    <location>
        <begin position="139"/>
        <end position="164"/>
    </location>
</feature>
<reference evidence="4 5" key="1">
    <citation type="submission" date="2019-04" db="EMBL/GenBank/DDBJ databases">
        <title>Draft genome sequences of Streptomyces avermitilis ATCC 31267.</title>
        <authorList>
            <person name="Komaki H."/>
            <person name="Tamura T."/>
            <person name="Hosoyama A."/>
        </authorList>
    </citation>
    <scope>NUCLEOTIDE SEQUENCE [LARGE SCALE GENOMIC DNA]</scope>
    <source>
        <strain evidence="4 5">ATCC 31267</strain>
    </source>
</reference>
<comment type="caution">
    <text evidence="4">The sequence shown here is derived from an EMBL/GenBank/DDBJ whole genome shotgun (WGS) entry which is preliminary data.</text>
</comment>
<feature type="region of interest" description="C-terminal hotdog fold" evidence="1">
    <location>
        <begin position="68"/>
        <end position="181"/>
    </location>
</feature>
<proteinExistence type="predicted"/>